<proteinExistence type="predicted"/>
<evidence type="ECO:0000256" key="1">
    <source>
        <dbReference type="SAM" id="MobiDB-lite"/>
    </source>
</evidence>
<feature type="region of interest" description="Disordered" evidence="1">
    <location>
        <begin position="281"/>
        <end position="300"/>
    </location>
</feature>
<name>A0AAT9P8A6_9STAP</name>
<geneLocation type="plasmid" evidence="2">
    <name>p19Msa1047_11</name>
</geneLocation>
<reference evidence="2" key="1">
    <citation type="submission" date="2024-06" db="EMBL/GenBank/DDBJ databases">
        <title>Prevalence and characterization of methicillin-resistant Macrococcus spp. in food producing animals and meat in Switzerland in 2019.</title>
        <authorList>
            <person name="Keller J.E."/>
            <person name="Schwendener S."/>
            <person name="Neuenschwander J."/>
            <person name="Overesch G."/>
            <person name="Perreten V."/>
        </authorList>
    </citation>
    <scope>NUCLEOTIDE SEQUENCE</scope>
    <source>
        <strain evidence="2">19Msa1099</strain>
        <plasmid evidence="2">p19Msa1047_11</plasmid>
    </source>
</reference>
<dbReference type="AlphaFoldDB" id="A0AAT9P8A6"/>
<dbReference type="Pfam" id="PF13730">
    <property type="entry name" value="HTH_36"/>
    <property type="match status" value="1"/>
</dbReference>
<evidence type="ECO:0000313" key="2">
    <source>
        <dbReference type="EMBL" id="QYA34059.1"/>
    </source>
</evidence>
<accession>A0AAT9P8A6</accession>
<gene>
    <name evidence="2" type="ORF">KYI10_11715</name>
</gene>
<dbReference type="EMBL" id="CP079956">
    <property type="protein sequence ID" value="QYA34059.1"/>
    <property type="molecule type" value="Genomic_DNA"/>
</dbReference>
<keyword evidence="2" id="KW-0614">Plasmid</keyword>
<organism evidence="2">
    <name type="scientific">Macrococcus psychrotolerans</name>
    <dbReference type="NCBI Taxonomy" id="3039389"/>
    <lineage>
        <taxon>Bacteria</taxon>
        <taxon>Bacillati</taxon>
        <taxon>Bacillota</taxon>
        <taxon>Bacilli</taxon>
        <taxon>Bacillales</taxon>
        <taxon>Staphylococcaceae</taxon>
        <taxon>Macrococcus</taxon>
    </lineage>
</organism>
<sequence>MSQNLEYLRSYQMFASVKQMDYAVMQYNKELSRAHYETLNTIKQYSCKIAGVCHLKYKTIAKVLGKSERTIMRHIKYLVAKGCLSKITTVRPKKGGDGANIFVINPPNTNVEEKLKSRVSQKKNNQNNQDKRSYFKRLSDNVEQAITNINDKYFRSRPFNVPEHIYAIHKAVFTDRKLELIAEQCIAEAVRLGVNSKTEQDDLLHYALKAVTKAKREYYRGERQDKIKSERYYAKKVVTNRVEKLRKYQSESEYLDYPEQQQIESIEMTPKWLLDQIEAEKRAASEPIKQKKYDEDELEKERERVRKMLQEPY</sequence>
<protein>
    <submittedName>
        <fullName evidence="2">Helix-turn-helix domain-containing protein</fullName>
    </submittedName>
</protein>